<gene>
    <name evidence="2" type="ORF">HYG82_15765</name>
</gene>
<keyword evidence="3" id="KW-1185">Reference proteome</keyword>
<dbReference type="Proteomes" id="UP000509241">
    <property type="component" value="Chromosome"/>
</dbReference>
<dbReference type="Pfam" id="PF13416">
    <property type="entry name" value="SBP_bac_8"/>
    <property type="match status" value="1"/>
</dbReference>
<dbReference type="PANTHER" id="PTHR30006">
    <property type="entry name" value="THIAMINE-BINDING PERIPLASMIC PROTEIN-RELATED"/>
    <property type="match status" value="1"/>
</dbReference>
<dbReference type="AlphaFoldDB" id="A0A7D5K7R8"/>
<dbReference type="OrthoDB" id="346372at2157"/>
<proteinExistence type="predicted"/>
<keyword evidence="1" id="KW-0732">Signal</keyword>
<dbReference type="GO" id="GO:0030976">
    <property type="term" value="F:thiamine pyrophosphate binding"/>
    <property type="evidence" value="ECO:0007669"/>
    <property type="project" value="TreeGrafter"/>
</dbReference>
<accession>A0A7D5K7R8</accession>
<dbReference type="RefSeq" id="WP_179262482.1">
    <property type="nucleotide sequence ID" value="NZ_CP058601.1"/>
</dbReference>
<dbReference type="PANTHER" id="PTHR30006:SF2">
    <property type="entry name" value="ABC TRANSPORTER SUBSTRATE-BINDING PROTEIN"/>
    <property type="match status" value="1"/>
</dbReference>
<dbReference type="EMBL" id="CP058601">
    <property type="protein sequence ID" value="QLG50203.1"/>
    <property type="molecule type" value="Genomic_DNA"/>
</dbReference>
<reference evidence="2 3" key="1">
    <citation type="submission" date="2020-07" db="EMBL/GenBank/DDBJ databases">
        <authorList>
            <person name="Cui H."/>
        </authorList>
    </citation>
    <scope>NUCLEOTIDE SEQUENCE [LARGE SCALE GENOMIC DNA]</scope>
    <source>
        <strain evidence="2 3">YPL8</strain>
    </source>
</reference>
<dbReference type="InterPro" id="IPR006059">
    <property type="entry name" value="SBP"/>
</dbReference>
<evidence type="ECO:0000313" key="3">
    <source>
        <dbReference type="Proteomes" id="UP000509241"/>
    </source>
</evidence>
<evidence type="ECO:0000313" key="2">
    <source>
        <dbReference type="EMBL" id="QLG50203.1"/>
    </source>
</evidence>
<organism evidence="2 3">
    <name type="scientific">Natrinema halophilum</name>
    <dbReference type="NCBI Taxonomy" id="1699371"/>
    <lineage>
        <taxon>Archaea</taxon>
        <taxon>Methanobacteriati</taxon>
        <taxon>Methanobacteriota</taxon>
        <taxon>Stenosarchaea group</taxon>
        <taxon>Halobacteria</taxon>
        <taxon>Halobacteriales</taxon>
        <taxon>Natrialbaceae</taxon>
        <taxon>Natrinema</taxon>
    </lineage>
</organism>
<name>A0A7D5K7R8_9EURY</name>
<dbReference type="Gene3D" id="3.40.190.10">
    <property type="entry name" value="Periplasmic binding protein-like II"/>
    <property type="match status" value="2"/>
</dbReference>
<sequence>MGSGSGSGGPLRVATWSGPYTERFRNKIKKPYEEETGNKIECIPGYSEILSKIQSAPEDNPPYDLTVADDYFYFQGKQSGLFAEVNHDNIPNYEDVFPVLKEIRADGHKYGVPVEGNPNAIAYSEDLESPPEKFAHFTDSSRDLKISLSDGFYIYPLQTGAIVADDLEGTGELYGEEYHDAPFDAISQMNITKWFTSGAQIWELFRNDIINTAQYYWATAAYQSRTNDSLNLNVVVPEVTGGYFDDYCLVRGSDKQEQAEEFLNFLLRADIQTSWSETSWEIKSNKNAEYPDFVAETIPTTNEELKGLQLPDWEYLSDYNSDFSERMKTLKSNQTGN</sequence>
<dbReference type="GeneID" id="56034778"/>
<dbReference type="GO" id="GO:0030975">
    <property type="term" value="F:thiamine binding"/>
    <property type="evidence" value="ECO:0007669"/>
    <property type="project" value="TreeGrafter"/>
</dbReference>
<dbReference type="SUPFAM" id="SSF53850">
    <property type="entry name" value="Periplasmic binding protein-like II"/>
    <property type="match status" value="1"/>
</dbReference>
<dbReference type="GO" id="GO:0015888">
    <property type="term" value="P:thiamine transport"/>
    <property type="evidence" value="ECO:0007669"/>
    <property type="project" value="TreeGrafter"/>
</dbReference>
<evidence type="ECO:0000256" key="1">
    <source>
        <dbReference type="ARBA" id="ARBA00022729"/>
    </source>
</evidence>
<dbReference type="KEGG" id="haly:HYG82_15765"/>
<protein>
    <submittedName>
        <fullName evidence="2">Extracellular solute-binding protein</fullName>
    </submittedName>
</protein>